<dbReference type="InterPro" id="IPR025326">
    <property type="entry name" value="DUF4232"/>
</dbReference>
<dbReference type="RefSeq" id="WP_344734131.1">
    <property type="nucleotide sequence ID" value="NZ_BAAAZH010000021.1"/>
</dbReference>
<keyword evidence="4" id="KW-1185">Reference proteome</keyword>
<protein>
    <recommendedName>
        <fullName evidence="2">DUF4232 domain-containing protein</fullName>
    </recommendedName>
</protein>
<accession>A0ABP7XNK5</accession>
<proteinExistence type="predicted"/>
<feature type="signal peptide" evidence="1">
    <location>
        <begin position="1"/>
        <end position="21"/>
    </location>
</feature>
<feature type="domain" description="DUF4232" evidence="2">
    <location>
        <begin position="56"/>
        <end position="179"/>
    </location>
</feature>
<name>A0ABP7XNK5_9ACTN</name>
<comment type="caution">
    <text evidence="3">The sequence shown here is derived from an EMBL/GenBank/DDBJ whole genome shotgun (WGS) entry which is preliminary data.</text>
</comment>
<dbReference type="Proteomes" id="UP001501495">
    <property type="component" value="Unassembled WGS sequence"/>
</dbReference>
<reference evidence="4" key="1">
    <citation type="journal article" date="2019" name="Int. J. Syst. Evol. Microbiol.">
        <title>The Global Catalogue of Microorganisms (GCM) 10K type strain sequencing project: providing services to taxonomists for standard genome sequencing and annotation.</title>
        <authorList>
            <consortium name="The Broad Institute Genomics Platform"/>
            <consortium name="The Broad Institute Genome Sequencing Center for Infectious Disease"/>
            <person name="Wu L."/>
            <person name="Ma J."/>
        </authorList>
    </citation>
    <scope>NUCLEOTIDE SEQUENCE [LARGE SCALE GENOMIC DNA]</scope>
    <source>
        <strain evidence="4">JCM 16703</strain>
    </source>
</reference>
<evidence type="ECO:0000313" key="3">
    <source>
        <dbReference type="EMBL" id="GAA4122636.1"/>
    </source>
</evidence>
<evidence type="ECO:0000313" key="4">
    <source>
        <dbReference type="Proteomes" id="UP001501495"/>
    </source>
</evidence>
<dbReference type="EMBL" id="BAAAZH010000021">
    <property type="protein sequence ID" value="GAA4122636.1"/>
    <property type="molecule type" value="Genomic_DNA"/>
</dbReference>
<keyword evidence="1" id="KW-0732">Signal</keyword>
<feature type="chain" id="PRO_5045982090" description="DUF4232 domain-containing protein" evidence="1">
    <location>
        <begin position="22"/>
        <end position="194"/>
    </location>
</feature>
<sequence>MSTLFPTVSRPVRFLAAGVTAAGLTAAAATSATSVLSPAQAAPAGASSAASSVAACGNDDVTASYRVTDAGMSHVYGRLVLTNTSAGACSIHGYGGLSYVGGGDGTQIGAAADRTPGKVRTVVLASGEKAVSVVEETSTGPYSKKKCRPTKVDGFRVYVPGATASQFVKHRTTGCRNDAVHLLAHKPFRKVVGH</sequence>
<dbReference type="Pfam" id="PF14016">
    <property type="entry name" value="DUF4232"/>
    <property type="match status" value="1"/>
</dbReference>
<organism evidence="3 4">
    <name type="scientific">Nocardioides fonticola</name>
    <dbReference type="NCBI Taxonomy" id="450363"/>
    <lineage>
        <taxon>Bacteria</taxon>
        <taxon>Bacillati</taxon>
        <taxon>Actinomycetota</taxon>
        <taxon>Actinomycetes</taxon>
        <taxon>Propionibacteriales</taxon>
        <taxon>Nocardioidaceae</taxon>
        <taxon>Nocardioides</taxon>
    </lineage>
</organism>
<gene>
    <name evidence="3" type="ORF">GCM10022215_28620</name>
</gene>
<evidence type="ECO:0000256" key="1">
    <source>
        <dbReference type="SAM" id="SignalP"/>
    </source>
</evidence>
<evidence type="ECO:0000259" key="2">
    <source>
        <dbReference type="Pfam" id="PF14016"/>
    </source>
</evidence>